<dbReference type="STRING" id="1172194.WQQ_36320"/>
<dbReference type="PATRIC" id="fig|1172194.4.peg.3524"/>
<evidence type="ECO:0000256" key="5">
    <source>
        <dbReference type="HAMAP-Rule" id="MF_01281"/>
    </source>
</evidence>
<dbReference type="PANTHER" id="PTHR43794">
    <property type="entry name" value="AMINOHYDROLASE SSNA-RELATED"/>
    <property type="match status" value="1"/>
</dbReference>
<evidence type="ECO:0000256" key="4">
    <source>
        <dbReference type="ARBA" id="ARBA00022833"/>
    </source>
</evidence>
<feature type="binding site" evidence="5">
    <location>
        <position position="110"/>
    </location>
    <ligand>
        <name>substrate</name>
    </ligand>
</feature>
<keyword evidence="4 5" id="KW-0862">Zinc</keyword>
<dbReference type="InterPro" id="IPR032466">
    <property type="entry name" value="Metal_Hydrolase"/>
</dbReference>
<feature type="binding site" evidence="5">
    <location>
        <position position="232"/>
    </location>
    <ligand>
        <name>substrate</name>
    </ligand>
</feature>
<comment type="similarity">
    <text evidence="1">Belongs to the metallo-dependent hydrolases superfamily. ATZ/TRZ family.</text>
</comment>
<dbReference type="EC" id="3.5.4.28" evidence="5"/>
<evidence type="ECO:0000256" key="1">
    <source>
        <dbReference type="ARBA" id="ARBA00006745"/>
    </source>
</evidence>
<comment type="catalytic activity">
    <reaction evidence="5">
        <text>S-methyl-5'-thioadenosine + H2O + H(+) = S-methyl-5'-thioinosine + NH4(+)</text>
        <dbReference type="Rhea" id="RHEA:25025"/>
        <dbReference type="ChEBI" id="CHEBI:15377"/>
        <dbReference type="ChEBI" id="CHEBI:15378"/>
        <dbReference type="ChEBI" id="CHEBI:17509"/>
        <dbReference type="ChEBI" id="CHEBI:28938"/>
        <dbReference type="ChEBI" id="CHEBI:48595"/>
        <dbReference type="EC" id="3.5.4.31"/>
    </reaction>
</comment>
<comment type="caution">
    <text evidence="7">The sequence shown here is derived from an EMBL/GenBank/DDBJ whole genome shotgun (WGS) entry which is preliminary data.</text>
</comment>
<comment type="caution">
    <text evidence="5">Lacks conserved residue(s) required for the propagation of feature annotation.</text>
</comment>
<sequence>MNLMQSPDIVGQVESIDLLVLPGYLVPIEPAGSVLLDHALAVHDGRIVSILPADEARLKYKARQLLDLPGHAVMPGLVNLHTHSAMSLMRGLADDLPLMDWLQQHIWPAEGQHMNRAFCGDGVRLAMAEMIRGGQTTFSDMYFFPEATAEAAIAAGMRTAVGLIVIDFPTAWAQPGEYIHKGLDLHDRLRNQALVKTVFAPHAPYTVSDEPLRQIRQYATELGIGIHMHVHETAGEVEMAVAQSGKRPWQRLKELDLLGPDLIAVHMTQLTDEEIAEAGQYKVHIAHCPESNLKLASGFCPVHRLIEAGANVGIGTDGAASNNDLDLFGELRTASLLAKAVAGDARALPAATALELATINGARALGWDDTIGSLKPGKAADFIAVDMSAVNTQPLYNVLSHLAYAVNSRQVDHVYVAGRALLSEGRLQTLVEDELLAKAREWRDIIRP</sequence>
<accession>I7Z9U2</accession>
<protein>
    <recommendedName>
        <fullName evidence="5">5-methylthioadenosine/S-adenosylhomocysteine deaminase</fullName>
        <shortName evidence="5">MTA/SAH deaminase</shortName>
        <ecNumber evidence="5">3.5.4.28</ecNumber>
        <ecNumber evidence="5">3.5.4.31</ecNumber>
    </recommendedName>
</protein>
<feature type="binding site" evidence="5">
    <location>
        <position position="229"/>
    </location>
    <ligand>
        <name>Zn(2+)</name>
        <dbReference type="ChEBI" id="CHEBI:29105"/>
    </ligand>
</feature>
<dbReference type="GO" id="GO:0050270">
    <property type="term" value="F:S-adenosylhomocysteine deaminase activity"/>
    <property type="evidence" value="ECO:0007669"/>
    <property type="project" value="UniProtKB-UniRule"/>
</dbReference>
<feature type="binding site" evidence="5">
    <location>
        <position position="83"/>
    </location>
    <ligand>
        <name>Zn(2+)</name>
        <dbReference type="ChEBI" id="CHEBI:29105"/>
    </ligand>
</feature>
<comment type="function">
    <text evidence="5">Catalyzes the deamination of 5-methylthioadenosine and S-adenosyl-L-homocysteine into 5-methylthioinosine and S-inosyl-L-homocysteine, respectively. Is also able to deaminate adenosine.</text>
</comment>
<evidence type="ECO:0000313" key="8">
    <source>
        <dbReference type="Proteomes" id="UP000003704"/>
    </source>
</evidence>
<dbReference type="InterPro" id="IPR050287">
    <property type="entry name" value="MTA/SAH_deaminase"/>
</dbReference>
<dbReference type="Gene3D" id="2.30.40.10">
    <property type="entry name" value="Urease, subunit C, domain 1"/>
    <property type="match status" value="1"/>
</dbReference>
<comment type="similarity">
    <text evidence="5">Belongs to the metallo-dependent hydrolases superfamily. MTA/SAH deaminase family.</text>
</comment>
<comment type="cofactor">
    <cofactor evidence="5">
        <name>Zn(2+)</name>
        <dbReference type="ChEBI" id="CHEBI:29105"/>
    </cofactor>
    <text evidence="5">Binds 1 zinc ion per subunit.</text>
</comment>
<dbReference type="NCBIfam" id="NF006549">
    <property type="entry name" value="PRK09045.1"/>
    <property type="match status" value="1"/>
</dbReference>
<dbReference type="PANTHER" id="PTHR43794:SF11">
    <property type="entry name" value="AMIDOHYDROLASE-RELATED DOMAIN-CONTAINING PROTEIN"/>
    <property type="match status" value="1"/>
</dbReference>
<dbReference type="InterPro" id="IPR006680">
    <property type="entry name" value="Amidohydro-rel"/>
</dbReference>
<dbReference type="AlphaFoldDB" id="I7Z9U2"/>
<feature type="binding site" evidence="5">
    <location>
        <position position="317"/>
    </location>
    <ligand>
        <name>Zn(2+)</name>
        <dbReference type="ChEBI" id="CHEBI:29105"/>
    </ligand>
</feature>
<dbReference type="Proteomes" id="UP000003704">
    <property type="component" value="Unassembled WGS sequence"/>
</dbReference>
<feature type="binding site" evidence="5">
    <location>
        <position position="317"/>
    </location>
    <ligand>
        <name>substrate</name>
    </ligand>
</feature>
<dbReference type="InterPro" id="IPR011059">
    <property type="entry name" value="Metal-dep_hydrolase_composite"/>
</dbReference>
<comment type="catalytic activity">
    <reaction evidence="5">
        <text>S-adenosyl-L-homocysteine + H2O + H(+) = S-inosyl-L-homocysteine + NH4(+)</text>
        <dbReference type="Rhea" id="RHEA:20716"/>
        <dbReference type="ChEBI" id="CHEBI:15377"/>
        <dbReference type="ChEBI" id="CHEBI:15378"/>
        <dbReference type="ChEBI" id="CHEBI:28938"/>
        <dbReference type="ChEBI" id="CHEBI:57856"/>
        <dbReference type="ChEBI" id="CHEBI:57985"/>
        <dbReference type="EC" id="3.5.4.28"/>
    </reaction>
</comment>
<feature type="binding site" evidence="5">
    <location>
        <position position="202"/>
    </location>
    <ligand>
        <name>substrate</name>
    </ligand>
</feature>
<dbReference type="HAMAP" id="MF_01281">
    <property type="entry name" value="MTA_SAH_deamin"/>
    <property type="match status" value="1"/>
</dbReference>
<dbReference type="EC" id="3.5.4.31" evidence="5"/>
<dbReference type="SUPFAM" id="SSF51338">
    <property type="entry name" value="Composite domain of metallo-dependent hydrolases"/>
    <property type="match status" value="1"/>
</dbReference>
<dbReference type="SUPFAM" id="SSF51556">
    <property type="entry name" value="Metallo-dependent hydrolases"/>
    <property type="match status" value="1"/>
</dbReference>
<evidence type="ECO:0000256" key="2">
    <source>
        <dbReference type="ARBA" id="ARBA00022723"/>
    </source>
</evidence>
<dbReference type="GO" id="GO:0090614">
    <property type="term" value="F:5'-methylthioadenosine deaminase activity"/>
    <property type="evidence" value="ECO:0007669"/>
    <property type="project" value="UniProtKB-UniRule"/>
</dbReference>
<feature type="binding site" evidence="5">
    <location>
        <position position="81"/>
    </location>
    <ligand>
        <name>Zn(2+)</name>
        <dbReference type="ChEBI" id="CHEBI:29105"/>
    </ligand>
</feature>
<dbReference type="FunFam" id="3.20.20.140:FF:000014">
    <property type="entry name" value="5-methylthioadenosine/S-adenosylhomocysteine deaminase"/>
    <property type="match status" value="1"/>
</dbReference>
<proteinExistence type="inferred from homology"/>
<feature type="domain" description="Amidohydrolase-related" evidence="6">
    <location>
        <begin position="73"/>
        <end position="420"/>
    </location>
</feature>
<dbReference type="GO" id="GO:0046872">
    <property type="term" value="F:metal ion binding"/>
    <property type="evidence" value="ECO:0007669"/>
    <property type="project" value="UniProtKB-KW"/>
</dbReference>
<dbReference type="Gene3D" id="3.20.20.140">
    <property type="entry name" value="Metal-dependent hydrolases"/>
    <property type="match status" value="1"/>
</dbReference>
<evidence type="ECO:0000256" key="3">
    <source>
        <dbReference type="ARBA" id="ARBA00022801"/>
    </source>
</evidence>
<dbReference type="Pfam" id="PF01979">
    <property type="entry name" value="Amidohydro_1"/>
    <property type="match status" value="1"/>
</dbReference>
<reference evidence="7 8" key="1">
    <citation type="journal article" date="2012" name="J. Bacteriol.">
        <title>Genome Sequence of n-Alkane-Degrading Hydrocarboniphaga effusa Strain AP103T (ATCC BAA-332T).</title>
        <authorList>
            <person name="Chang H.K."/>
            <person name="Zylstra G.J."/>
            <person name="Chae J.C."/>
        </authorList>
    </citation>
    <scope>NUCLEOTIDE SEQUENCE [LARGE SCALE GENOMIC DNA]</scope>
    <source>
        <strain evidence="7 8">AP103</strain>
    </source>
</reference>
<keyword evidence="2 5" id="KW-0479">Metal-binding</keyword>
<keyword evidence="3 5" id="KW-0378">Hydrolase</keyword>
<dbReference type="InterPro" id="IPR023512">
    <property type="entry name" value="Deaminase_MtaD/DadD"/>
</dbReference>
<gene>
    <name evidence="5" type="primary">mtaD</name>
    <name evidence="7" type="ORF">WQQ_36320</name>
</gene>
<evidence type="ECO:0000259" key="6">
    <source>
        <dbReference type="Pfam" id="PF01979"/>
    </source>
</evidence>
<organism evidence="7 8">
    <name type="scientific">Hydrocarboniphaga effusa AP103</name>
    <dbReference type="NCBI Taxonomy" id="1172194"/>
    <lineage>
        <taxon>Bacteria</taxon>
        <taxon>Pseudomonadati</taxon>
        <taxon>Pseudomonadota</taxon>
        <taxon>Gammaproteobacteria</taxon>
        <taxon>Nevskiales</taxon>
        <taxon>Nevskiaceae</taxon>
        <taxon>Hydrocarboniphaga</taxon>
    </lineage>
</organism>
<dbReference type="EMBL" id="AKGD01000003">
    <property type="protein sequence ID" value="EIT68437.1"/>
    <property type="molecule type" value="Genomic_DNA"/>
</dbReference>
<keyword evidence="8" id="KW-1185">Reference proteome</keyword>
<name>I7Z9U2_9GAMM</name>
<evidence type="ECO:0000313" key="7">
    <source>
        <dbReference type="EMBL" id="EIT68437.1"/>
    </source>
</evidence>
<dbReference type="CDD" id="cd01298">
    <property type="entry name" value="ATZ_TRZ_like"/>
    <property type="match status" value="1"/>
</dbReference>